<dbReference type="InterPro" id="IPR044927">
    <property type="entry name" value="Endonuclea_NS_2"/>
</dbReference>
<dbReference type="InterPro" id="IPR044929">
    <property type="entry name" value="DNA/RNA_non-sp_Endonuclease_sf"/>
</dbReference>
<dbReference type="NCBIfam" id="TIGR01643">
    <property type="entry name" value="YD_repeat_2x"/>
    <property type="match status" value="5"/>
</dbReference>
<feature type="domain" description="Fibronectin type-III" evidence="3">
    <location>
        <begin position="301"/>
        <end position="407"/>
    </location>
</feature>
<dbReference type="Pfam" id="PF05593">
    <property type="entry name" value="RHS_repeat"/>
    <property type="match status" value="3"/>
</dbReference>
<dbReference type="InterPro" id="IPR006530">
    <property type="entry name" value="YD"/>
</dbReference>
<dbReference type="Gene3D" id="3.40.570.10">
    <property type="entry name" value="Extracellular Endonuclease, subunit A"/>
    <property type="match status" value="1"/>
</dbReference>
<dbReference type="Pfam" id="PF25275">
    <property type="entry name" value="Golvesin_C"/>
    <property type="match status" value="2"/>
</dbReference>
<evidence type="ECO:0000313" key="4">
    <source>
        <dbReference type="EMBL" id="TDO44046.1"/>
    </source>
</evidence>
<evidence type="ECO:0000313" key="5">
    <source>
        <dbReference type="Proteomes" id="UP000295388"/>
    </source>
</evidence>
<dbReference type="PROSITE" id="PS50853">
    <property type="entry name" value="FN3"/>
    <property type="match status" value="1"/>
</dbReference>
<dbReference type="InterPro" id="IPR033803">
    <property type="entry name" value="CBD-like_Golvesin-Xly"/>
</dbReference>
<keyword evidence="5" id="KW-1185">Reference proteome</keyword>
<reference evidence="4 5" key="1">
    <citation type="submission" date="2019-03" db="EMBL/GenBank/DDBJ databases">
        <title>Genomic Encyclopedia of Type Strains, Phase III (KMG-III): the genomes of soil and plant-associated and newly described type strains.</title>
        <authorList>
            <person name="Whitman W."/>
        </authorList>
    </citation>
    <scope>NUCLEOTIDE SEQUENCE [LARGE SCALE GENOMIC DNA]</scope>
    <source>
        <strain evidence="4 5">VKM Ac-2527</strain>
    </source>
</reference>
<gene>
    <name evidence="4" type="ORF">EV643_11769</name>
</gene>
<dbReference type="RefSeq" id="WP_133803569.1">
    <property type="nucleotide sequence ID" value="NZ_SNWQ01000017.1"/>
</dbReference>
<dbReference type="PANTHER" id="PTHR32305">
    <property type="match status" value="1"/>
</dbReference>
<dbReference type="OrthoDB" id="3795228at2"/>
<dbReference type="GO" id="GO:0016798">
    <property type="term" value="F:hydrolase activity, acting on glycosyl bonds"/>
    <property type="evidence" value="ECO:0007669"/>
    <property type="project" value="UniProtKB-KW"/>
</dbReference>
<keyword evidence="1" id="KW-0378">Hydrolase</keyword>
<evidence type="ECO:0000256" key="1">
    <source>
        <dbReference type="ARBA" id="ARBA00023295"/>
    </source>
</evidence>
<dbReference type="InterPro" id="IPR003961">
    <property type="entry name" value="FN3_dom"/>
</dbReference>
<dbReference type="Gene3D" id="2.60.40.10">
    <property type="entry name" value="Immunoglobulins"/>
    <property type="match status" value="1"/>
</dbReference>
<dbReference type="InterPro" id="IPR036116">
    <property type="entry name" value="FN3_sf"/>
</dbReference>
<dbReference type="InterPro" id="IPR022385">
    <property type="entry name" value="Rhs_assc_core"/>
</dbReference>
<evidence type="ECO:0000259" key="3">
    <source>
        <dbReference type="PROSITE" id="PS50853"/>
    </source>
</evidence>
<dbReference type="InterPro" id="IPR013783">
    <property type="entry name" value="Ig-like_fold"/>
</dbReference>
<dbReference type="Pfam" id="PF13930">
    <property type="entry name" value="Endonuclea_NS_2"/>
    <property type="match status" value="1"/>
</dbReference>
<organism evidence="4 5">
    <name type="scientific">Kribbella caucasensis</name>
    <dbReference type="NCBI Taxonomy" id="2512215"/>
    <lineage>
        <taxon>Bacteria</taxon>
        <taxon>Bacillati</taxon>
        <taxon>Actinomycetota</taxon>
        <taxon>Actinomycetes</taxon>
        <taxon>Propionibacteriales</taxon>
        <taxon>Kribbellaceae</taxon>
        <taxon>Kribbella</taxon>
    </lineage>
</organism>
<keyword evidence="2" id="KW-0624">Polysaccharide degradation</keyword>
<protein>
    <submittedName>
        <fullName evidence="4">RHS repeat-associated protein</fullName>
    </submittedName>
</protein>
<name>A0A4R6K7Y3_9ACTN</name>
<sequence length="2500" mass="268252">MFLDAGSFNDKRRSLLKFDLSMIPTGTPIDSAQLRVHHDTTLDTAAAAATIEPRPVSAAWDESTVTWNSINTATTGGSMTFNLEQVDDQNEPRVSMVGAWPTFAYSGGTAVGNSVHYNSGTTTGDSFTWVPDITEDGDYRVDVWYVADPNRATAAPYVVTHDGVATTYNVDQTVNGSTWRALGTQHFSVGGDNKVTLKDVSGKTVVADAVRFVKAGQVVKPAGENNGTHVFSVRSLVQAWTAAQNPTANNGFVLKLPDAQEGVGTVGPRYLSSEGGRDHQTGGVSDEQAVLPKLVVRYGRASVDLAEPKKITSTGPALSWTDAFDPRATPGDAPVEYQIHRVVADAQANPYFAPSNATLVASMPKDELSFTDTTAQPNTGYYYRVAVVTKDGEVAPSRTVYVVTPAAGRIIQVIQGDIADTTLSSATPTENQNVFAGQPKLSVGNTAVAYGNQRAVLKFDTSSVPAKAKVADAKLSLWKRLGATTAPTIDFSLHKLTKGFVETQATWNQAATGSAWTGGDPGGTVLASANGADSSPARMSWAGLGLTDAVQGWVDNASVNYGVLLKLANEVTTQHRLEFWSGEYGVEPELRPQLRVDYVDPQAATFYGPETPQRMIPNIDYKFPVTVINTTSQPLAADLDLSYVWTNLDGSPVQSAGTANEADLGTTLAPGQSTEVEITVRPPANSETGKKRRTYRLNWDLNAPGDGGAWLSENGSGIKRFEQQVDVEERQPHDTDSQIQLSYGVGFEKFFQYTGTSTGAGSGAQVNLHTGNLLWTYAPISNPSIGPSTFVRLSYSSLDGTDSPVGHGFSLQTSTLTRNGSPLVFDNAKGLVSMIDGDGSSQVWMLTSSGIYEPPAGVHLALRKLTTAPSQQAWVMTRPDGTKFYFDQDGYQTSVKDPNGNTMTFAYDLGTPKRLRKVTDASGLETLNLVYDTTTGRLQTLTDRSGRTLTFAYDGNKLISLTDAAAGVDAKVFEFQYSTDSTNSNIRLSRVRDPQRPVDQHTDFGYIESTTDSWSNGRVQSITDRRGKATTFTYADVNGADLDGMQATVSDANQHTTSYVIDDYGRPSSATNPTGKTTTLTWDGDNNVSRLAEANGAVTTWTYDYATGSPLTITDPEQNKTSSPKRTILTYQTPGVDADGAPIARLNQKVSPSGATWAFEYDARGNLTAVTDPAGVATTGIATDYRTTYTYDTARGLLLSMTDANQHTTVYSKVVNNVIQPPDYHSSGSPQTITDALGNATSFTYDVRGNVLSVKDANDAITTQTYDGFGRPKVATVPIDRANNLFAGTTTSYDRNDNVVETIAPNGAVTTNTYDAVDQLIETRLPRPTVEERKITNTYDPVGNLLTRVDPQGNVAGATGHTTRFSYDVLDQLLSVTDAKGGITGYSYDTVGNLLQVVDPIKSATPATDDYTAKYGYDLNHRQTSTTDAAGHTSRTQYDVDGQVARTIDADGNITALTRDKRGLVTTVQTPYDVAGPGVDYITAGFAYDQVGNRTQTIQPRGMATALAGDYTETVTYDELNRPSKRTLPYNSADAVYKNPVNVSYTYDKIGNLTGVTDPTDTATQVWNRYTHFDNGWIKTSTDPFGIQTDYAYTETGQQKARTLTSAAGTAKREMTWIYNADGSLKSRSDFGAPAGISEVLADNSDQQATTPVGTWPVASTSTGYWGYNYQTHAAGTGTNTFTWDLTIPTTGSYEVKVRYPQVTGAATNAQYTVNHATGSTPVTVNQSTNAGTWVSLGTYTFNEGVGKSVKVTDAANGTVVADAVMLVRNDPAVPRESKDLAYTYDVNGNLTTVDNTAGGSTDYGVAYDELNRPTRVTETTGANNATTDYTFDPVGHPDTVTINQLAPLKDQFYDYTWDVRGLLGSVKTGETASDPAAKTTSYTYNNLGQRATETKGNQNKVTFSWFDNGLMTSSREVKPNGTSLVAEHIMGYDLDGNRITDAAKVLNSDTKAIDSSTAAYTYEPRGRVTGVVRTGAGAGDESYTYTATSNISKQTVSGVTTDFVYDRNRLQKATTGGAASFYNHDPFGRLDTISAGGVVAGRYLYDGFDRQVEQRTTTGGVTKTTRSTFDAWDRVASKTDAAGKTTRLSYLGLSSQVLAELDQATNKPTEAFTFDAYGQRLTQTTTKTDGTSEDAWYGYNPHSDVETLTTSTGDTKSTYGYTAFGKDRSGAMTGADKPGVSTEPYNVYRFNGKRWDAASGDYDMGFRTYNPGLNRFTSRDMFNGALADLNLGTDPWNTNRYTFAGGNPITRVELDGHINESQSTGGAGEVPTVPVESNACPPPMARCSTASEDDPSLGFVGPISPRTVSPPLGAKATAKSGRAAGRVGGGVALLLLLLAGDSPQNQSLDIDMEDEARRCRGGSATMSEITYHPLDSKGRATGAEACLRGPVPADERDISPNHTPPGFDATVHHRGHLIANSLGGDNNLPENIVAQFEAVNKSAIRPYEIDVQKRLGRGETVYYSVIPVYNLTTGLVPRGLYVSMSSESGVRTAFIPNVP</sequence>
<dbReference type="Proteomes" id="UP000295388">
    <property type="component" value="Unassembled WGS sequence"/>
</dbReference>
<dbReference type="NCBIfam" id="NF033679">
    <property type="entry name" value="DNRLRE_dom"/>
    <property type="match status" value="2"/>
</dbReference>
<dbReference type="Gene3D" id="2.180.10.10">
    <property type="entry name" value="RHS repeat-associated core"/>
    <property type="match status" value="4"/>
</dbReference>
<dbReference type="PANTHER" id="PTHR32305:SF15">
    <property type="entry name" value="PROTEIN RHSA-RELATED"/>
    <property type="match status" value="1"/>
</dbReference>
<comment type="caution">
    <text evidence="4">The sequence shown here is derived from an EMBL/GenBank/DDBJ whole genome shotgun (WGS) entry which is preliminary data.</text>
</comment>
<dbReference type="SUPFAM" id="SSF49265">
    <property type="entry name" value="Fibronectin type III"/>
    <property type="match status" value="1"/>
</dbReference>
<keyword evidence="2" id="KW-0119">Carbohydrate metabolism</keyword>
<dbReference type="EMBL" id="SNWQ01000017">
    <property type="protein sequence ID" value="TDO44046.1"/>
    <property type="molecule type" value="Genomic_DNA"/>
</dbReference>
<dbReference type="InterPro" id="IPR050708">
    <property type="entry name" value="T6SS_VgrG/RHS"/>
</dbReference>
<accession>A0A4R6K7Y3</accession>
<proteinExistence type="predicted"/>
<dbReference type="GO" id="GO:0000272">
    <property type="term" value="P:polysaccharide catabolic process"/>
    <property type="evidence" value="ECO:0007669"/>
    <property type="project" value="UniProtKB-KW"/>
</dbReference>
<evidence type="ECO:0000256" key="2">
    <source>
        <dbReference type="ARBA" id="ARBA00023326"/>
    </source>
</evidence>
<keyword evidence="1" id="KW-0326">Glycosidase</keyword>
<dbReference type="InterPro" id="IPR031325">
    <property type="entry name" value="RHS_repeat"/>
</dbReference>
<dbReference type="NCBIfam" id="TIGR03696">
    <property type="entry name" value="Rhs_assc_core"/>
    <property type="match status" value="1"/>
</dbReference>